<evidence type="ECO:0000313" key="2">
    <source>
        <dbReference type="EMBL" id="GAA0168369.1"/>
    </source>
</evidence>
<dbReference type="GO" id="GO:0005739">
    <property type="term" value="C:mitochondrion"/>
    <property type="evidence" value="ECO:0007669"/>
    <property type="project" value="TreeGrafter"/>
</dbReference>
<dbReference type="InterPro" id="IPR050965">
    <property type="entry name" value="UPF0336/Enoyl-CoA_hydratase"/>
</dbReference>
<organism evidence="2 3">
    <name type="scientific">Lithospermum erythrorhizon</name>
    <name type="common">Purple gromwell</name>
    <name type="synonym">Lithospermum officinale var. erythrorhizon</name>
    <dbReference type="NCBI Taxonomy" id="34254"/>
    <lineage>
        <taxon>Eukaryota</taxon>
        <taxon>Viridiplantae</taxon>
        <taxon>Streptophyta</taxon>
        <taxon>Embryophyta</taxon>
        <taxon>Tracheophyta</taxon>
        <taxon>Spermatophyta</taxon>
        <taxon>Magnoliopsida</taxon>
        <taxon>eudicotyledons</taxon>
        <taxon>Gunneridae</taxon>
        <taxon>Pentapetalae</taxon>
        <taxon>asterids</taxon>
        <taxon>lamiids</taxon>
        <taxon>Boraginales</taxon>
        <taxon>Boraginaceae</taxon>
        <taxon>Boraginoideae</taxon>
        <taxon>Lithospermeae</taxon>
        <taxon>Lithospermum</taxon>
    </lineage>
</organism>
<gene>
    <name evidence="2" type="ORF">LIER_40551</name>
</gene>
<name>A0AAV3QXJ2_LITER</name>
<dbReference type="GO" id="GO:0019171">
    <property type="term" value="F:(3R)-hydroxyacyl-[acyl-carrier-protein] dehydratase activity"/>
    <property type="evidence" value="ECO:0007669"/>
    <property type="project" value="TreeGrafter"/>
</dbReference>
<dbReference type="Gene3D" id="3.10.129.10">
    <property type="entry name" value="Hotdog Thioesterase"/>
    <property type="match status" value="1"/>
</dbReference>
<protein>
    <submittedName>
        <fullName evidence="2">Dehydratase</fullName>
    </submittedName>
</protein>
<keyword evidence="3" id="KW-1185">Reference proteome</keyword>
<dbReference type="InterPro" id="IPR029069">
    <property type="entry name" value="HotDog_dom_sf"/>
</dbReference>
<dbReference type="InterPro" id="IPR002539">
    <property type="entry name" value="MaoC-like_dom"/>
</dbReference>
<dbReference type="Proteomes" id="UP001454036">
    <property type="component" value="Unassembled WGS sequence"/>
</dbReference>
<comment type="caution">
    <text evidence="2">The sequence shown here is derived from an EMBL/GenBank/DDBJ whole genome shotgun (WGS) entry which is preliminary data.</text>
</comment>
<dbReference type="AlphaFoldDB" id="A0AAV3QXJ2"/>
<dbReference type="EMBL" id="BAABME010023591">
    <property type="protein sequence ID" value="GAA0168369.1"/>
    <property type="molecule type" value="Genomic_DNA"/>
</dbReference>
<dbReference type="SUPFAM" id="SSF54637">
    <property type="entry name" value="Thioesterase/thiol ester dehydrase-isomerase"/>
    <property type="match status" value="1"/>
</dbReference>
<dbReference type="GO" id="GO:0006633">
    <property type="term" value="P:fatty acid biosynthetic process"/>
    <property type="evidence" value="ECO:0007669"/>
    <property type="project" value="TreeGrafter"/>
</dbReference>
<feature type="domain" description="MaoC-like" evidence="1">
    <location>
        <begin position="28"/>
        <end position="123"/>
    </location>
</feature>
<dbReference type="CDD" id="cd03449">
    <property type="entry name" value="R_hydratase"/>
    <property type="match status" value="1"/>
</dbReference>
<sequence>MWVPRLFGNLMRGYSSSSTMVLEKGHLLKLSRTFSESDVTQYSKLSFDSNPLHFDAVCARDAGFEDRIVPGMLVASLFPRIIASHFPGAIYVSQTLQFKLPVYIEEEIKGVVQATNIRLIKNKYLAKFETKCFKDNGVLVIDGEASAILPTLTIEHV</sequence>
<evidence type="ECO:0000259" key="1">
    <source>
        <dbReference type="Pfam" id="PF01575"/>
    </source>
</evidence>
<dbReference type="PANTHER" id="PTHR43437">
    <property type="entry name" value="HYDROXYACYL-THIOESTER DEHYDRATASE TYPE 2, MITOCHONDRIAL-RELATED"/>
    <property type="match status" value="1"/>
</dbReference>
<dbReference type="Pfam" id="PF01575">
    <property type="entry name" value="MaoC_dehydratas"/>
    <property type="match status" value="1"/>
</dbReference>
<dbReference type="PANTHER" id="PTHR43437:SF3">
    <property type="entry name" value="HYDROXYACYL-THIOESTER DEHYDRATASE TYPE 2, MITOCHONDRIAL"/>
    <property type="match status" value="1"/>
</dbReference>
<evidence type="ECO:0000313" key="3">
    <source>
        <dbReference type="Proteomes" id="UP001454036"/>
    </source>
</evidence>
<reference evidence="2 3" key="1">
    <citation type="submission" date="2024-01" db="EMBL/GenBank/DDBJ databases">
        <title>The complete chloroplast genome sequence of Lithospermum erythrorhizon: insights into the phylogenetic relationship among Boraginaceae species and the maternal lineages of purple gromwells.</title>
        <authorList>
            <person name="Okada T."/>
            <person name="Watanabe K."/>
        </authorList>
    </citation>
    <scope>NUCLEOTIDE SEQUENCE [LARGE SCALE GENOMIC DNA]</scope>
</reference>
<accession>A0AAV3QXJ2</accession>
<proteinExistence type="predicted"/>